<name>A0ABV0VJC1_9TELE</name>
<protein>
    <submittedName>
        <fullName evidence="1">Uncharacterized protein</fullName>
    </submittedName>
</protein>
<proteinExistence type="predicted"/>
<gene>
    <name evidence="1" type="ORF">ILYODFUR_034027</name>
</gene>
<sequence length="112" mass="12536">MLQQEVNHRKLSHQIPDIAPEPPPFWTRTSFISWNNTQFTCFTGTVTAVAQHASTCWRKTETMRRTSEEDLLLANPVSLEQPVSADRPCSDSACGSTCRPNQSVLLGQQATF</sequence>
<dbReference type="EMBL" id="JAHRIQ010110258">
    <property type="protein sequence ID" value="MEQ2257356.1"/>
    <property type="molecule type" value="Genomic_DNA"/>
</dbReference>
<comment type="caution">
    <text evidence="1">The sequence shown here is derived from an EMBL/GenBank/DDBJ whole genome shotgun (WGS) entry which is preliminary data.</text>
</comment>
<accession>A0ABV0VJC1</accession>
<evidence type="ECO:0000313" key="1">
    <source>
        <dbReference type="EMBL" id="MEQ2257356.1"/>
    </source>
</evidence>
<organism evidence="1 2">
    <name type="scientific">Ilyodon furcidens</name>
    <name type="common">goldbreast splitfin</name>
    <dbReference type="NCBI Taxonomy" id="33524"/>
    <lineage>
        <taxon>Eukaryota</taxon>
        <taxon>Metazoa</taxon>
        <taxon>Chordata</taxon>
        <taxon>Craniata</taxon>
        <taxon>Vertebrata</taxon>
        <taxon>Euteleostomi</taxon>
        <taxon>Actinopterygii</taxon>
        <taxon>Neopterygii</taxon>
        <taxon>Teleostei</taxon>
        <taxon>Neoteleostei</taxon>
        <taxon>Acanthomorphata</taxon>
        <taxon>Ovalentaria</taxon>
        <taxon>Atherinomorphae</taxon>
        <taxon>Cyprinodontiformes</taxon>
        <taxon>Goodeidae</taxon>
        <taxon>Ilyodon</taxon>
    </lineage>
</organism>
<dbReference type="Proteomes" id="UP001482620">
    <property type="component" value="Unassembled WGS sequence"/>
</dbReference>
<keyword evidence="2" id="KW-1185">Reference proteome</keyword>
<reference evidence="1 2" key="1">
    <citation type="submission" date="2021-06" db="EMBL/GenBank/DDBJ databases">
        <authorList>
            <person name="Palmer J.M."/>
        </authorList>
    </citation>
    <scope>NUCLEOTIDE SEQUENCE [LARGE SCALE GENOMIC DNA]</scope>
    <source>
        <strain evidence="2">if_2019</strain>
        <tissue evidence="1">Muscle</tissue>
    </source>
</reference>
<evidence type="ECO:0000313" key="2">
    <source>
        <dbReference type="Proteomes" id="UP001482620"/>
    </source>
</evidence>